<protein>
    <submittedName>
        <fullName evidence="1">Uncharacterized protein</fullName>
    </submittedName>
</protein>
<comment type="caution">
    <text evidence="1">The sequence shown here is derived from an EMBL/GenBank/DDBJ whole genome shotgun (WGS) entry which is preliminary data.</text>
</comment>
<dbReference type="Proteomes" id="UP000774326">
    <property type="component" value="Unassembled WGS sequence"/>
</dbReference>
<reference evidence="1" key="2">
    <citation type="submission" date="2021-01" db="EMBL/GenBank/DDBJ databases">
        <authorList>
            <person name="Schikora-Tamarit M.A."/>
        </authorList>
    </citation>
    <scope>NUCLEOTIDE SEQUENCE</scope>
    <source>
        <strain evidence="1">CBS2887</strain>
    </source>
</reference>
<evidence type="ECO:0000313" key="1">
    <source>
        <dbReference type="EMBL" id="KAH3688111.1"/>
    </source>
</evidence>
<organism evidence="1 2">
    <name type="scientific">Wickerhamomyces pijperi</name>
    <name type="common">Yeast</name>
    <name type="synonym">Pichia pijperi</name>
    <dbReference type="NCBI Taxonomy" id="599730"/>
    <lineage>
        <taxon>Eukaryota</taxon>
        <taxon>Fungi</taxon>
        <taxon>Dikarya</taxon>
        <taxon>Ascomycota</taxon>
        <taxon>Saccharomycotina</taxon>
        <taxon>Saccharomycetes</taxon>
        <taxon>Phaffomycetales</taxon>
        <taxon>Wickerhamomycetaceae</taxon>
        <taxon>Wickerhamomyces</taxon>
    </lineage>
</organism>
<proteinExistence type="predicted"/>
<gene>
    <name evidence="1" type="ORF">WICPIJ_000882</name>
</gene>
<sequence length="88" mass="10478">MFFGTGESDNDTHSLSSRVEFQSAQHFEFYILTLSVDNTTLSCSSGEDKTQITRDLNQCCFIWRFRFEFETSNRFITFVFRFFDDFFS</sequence>
<dbReference type="AlphaFoldDB" id="A0A9P8TR50"/>
<dbReference type="EMBL" id="JAEUBG010000519">
    <property type="protein sequence ID" value="KAH3688111.1"/>
    <property type="molecule type" value="Genomic_DNA"/>
</dbReference>
<name>A0A9P8TR50_WICPI</name>
<keyword evidence="2" id="KW-1185">Reference proteome</keyword>
<accession>A0A9P8TR50</accession>
<reference evidence="1" key="1">
    <citation type="journal article" date="2021" name="Open Biol.">
        <title>Shared evolutionary footprints suggest mitochondrial oxidative damage underlies multiple complex I losses in fungi.</title>
        <authorList>
            <person name="Schikora-Tamarit M.A."/>
            <person name="Marcet-Houben M."/>
            <person name="Nosek J."/>
            <person name="Gabaldon T."/>
        </authorList>
    </citation>
    <scope>NUCLEOTIDE SEQUENCE</scope>
    <source>
        <strain evidence="1">CBS2887</strain>
    </source>
</reference>
<evidence type="ECO:0000313" key="2">
    <source>
        <dbReference type="Proteomes" id="UP000774326"/>
    </source>
</evidence>